<dbReference type="InterPro" id="IPR036388">
    <property type="entry name" value="WH-like_DNA-bd_sf"/>
</dbReference>
<evidence type="ECO:0008006" key="3">
    <source>
        <dbReference type="Google" id="ProtNLM"/>
    </source>
</evidence>
<gene>
    <name evidence="1" type="ORF">SAMN05216201_10775</name>
</gene>
<dbReference type="AlphaFoldDB" id="A0A1H6XW01"/>
<organism evidence="1 2">
    <name type="scientific">Pseudomonas linyingensis</name>
    <dbReference type="NCBI Taxonomy" id="915471"/>
    <lineage>
        <taxon>Bacteria</taxon>
        <taxon>Pseudomonadati</taxon>
        <taxon>Pseudomonadota</taxon>
        <taxon>Gammaproteobacteria</taxon>
        <taxon>Pseudomonadales</taxon>
        <taxon>Pseudomonadaceae</taxon>
        <taxon>Pseudomonas</taxon>
    </lineage>
</organism>
<dbReference type="Proteomes" id="UP000242930">
    <property type="component" value="Unassembled WGS sequence"/>
</dbReference>
<keyword evidence="2" id="KW-1185">Reference proteome</keyword>
<dbReference type="EMBL" id="FNZE01000007">
    <property type="protein sequence ID" value="SEJ33219.1"/>
    <property type="molecule type" value="Genomic_DNA"/>
</dbReference>
<accession>A0A1H6XW01</accession>
<dbReference type="Gene3D" id="1.10.10.10">
    <property type="entry name" value="Winged helix-like DNA-binding domain superfamily/Winged helix DNA-binding domain"/>
    <property type="match status" value="1"/>
</dbReference>
<sequence>MPGAAIAPDVQAQVVALREAGYSLASIATRLDIGISSVQRIIKKRGAVAGAATDEMIARARDEMIAAAYGLESVQKIAASLVHDDLDLAQRTRQKAAAVLDAIEVTADNAMQSARALAAVATALKVTQDVQRRALPLDKLERAASVEELPELTIHIMGPDDVRELREQQRQEAAERINGGRCGLLAMPGENDQEEQHCNDDDVIELTDD</sequence>
<proteinExistence type="predicted"/>
<dbReference type="RefSeq" id="WP_212633213.1">
    <property type="nucleotide sequence ID" value="NZ_FNZE01000007.1"/>
</dbReference>
<evidence type="ECO:0000313" key="2">
    <source>
        <dbReference type="Proteomes" id="UP000242930"/>
    </source>
</evidence>
<dbReference type="STRING" id="915471.SAMN05216201_10775"/>
<protein>
    <recommendedName>
        <fullName evidence="3">Homeodomain-like domain-containing protein</fullName>
    </recommendedName>
</protein>
<reference evidence="2" key="1">
    <citation type="submission" date="2016-10" db="EMBL/GenBank/DDBJ databases">
        <authorList>
            <person name="Varghese N."/>
            <person name="Submissions S."/>
        </authorList>
    </citation>
    <scope>NUCLEOTIDE SEQUENCE [LARGE SCALE GENOMIC DNA]</scope>
    <source>
        <strain evidence="2">LMG 25967</strain>
    </source>
</reference>
<evidence type="ECO:0000313" key="1">
    <source>
        <dbReference type="EMBL" id="SEJ33219.1"/>
    </source>
</evidence>
<name>A0A1H6XW01_9PSED</name>